<dbReference type="EMBL" id="AWTN01000155">
    <property type="protein sequence ID" value="KGG82364.1"/>
    <property type="molecule type" value="Genomic_DNA"/>
</dbReference>
<dbReference type="Pfam" id="PF09948">
    <property type="entry name" value="PpoB2"/>
    <property type="match status" value="1"/>
</dbReference>
<feature type="transmembrane region" description="Helical" evidence="1">
    <location>
        <begin position="73"/>
        <end position="96"/>
    </location>
</feature>
<name>A0A0E3B7L1_9BURK</name>
<feature type="transmembrane region" description="Helical" evidence="1">
    <location>
        <begin position="18"/>
        <end position="38"/>
    </location>
</feature>
<gene>
    <name evidence="2" type="ORF">P245_26785</name>
</gene>
<reference evidence="2 3" key="1">
    <citation type="submission" date="2013-09" db="EMBL/GenBank/DDBJ databases">
        <title>High correlation between genotypes and phenotypes of environmental bacteria Comamonas testosteroni strains.</title>
        <authorList>
            <person name="Liu L."/>
            <person name="Zhu W."/>
            <person name="Xia X."/>
            <person name="Xu B."/>
            <person name="Luo M."/>
            <person name="Wang G."/>
        </authorList>
    </citation>
    <scope>NUCLEOTIDE SEQUENCE [LARGE SCALE GENOMIC DNA]</scope>
    <source>
        <strain evidence="2 3">JL14</strain>
    </source>
</reference>
<organism evidence="2 3">
    <name type="scientific">Comamonas thiooxydans</name>
    <dbReference type="NCBI Taxonomy" id="363952"/>
    <lineage>
        <taxon>Bacteria</taxon>
        <taxon>Pseudomonadati</taxon>
        <taxon>Pseudomonadota</taxon>
        <taxon>Betaproteobacteria</taxon>
        <taxon>Burkholderiales</taxon>
        <taxon>Comamonadaceae</taxon>
        <taxon>Comamonas</taxon>
    </lineage>
</organism>
<dbReference type="InterPro" id="IPR018688">
    <property type="entry name" value="PpoB2-like"/>
</dbReference>
<feature type="transmembrane region" description="Helical" evidence="1">
    <location>
        <begin position="117"/>
        <end position="142"/>
    </location>
</feature>
<evidence type="ECO:0000313" key="2">
    <source>
        <dbReference type="EMBL" id="KGG82364.1"/>
    </source>
</evidence>
<accession>A0A0E3B7L1</accession>
<proteinExistence type="predicted"/>
<dbReference type="AlphaFoldDB" id="A0A0E3B7L1"/>
<evidence type="ECO:0000256" key="1">
    <source>
        <dbReference type="SAM" id="Phobius"/>
    </source>
</evidence>
<dbReference type="Proteomes" id="UP000029567">
    <property type="component" value="Unassembled WGS sequence"/>
</dbReference>
<protein>
    <submittedName>
        <fullName evidence="2">Membrane protein</fullName>
    </submittedName>
</protein>
<keyword evidence="1" id="KW-0812">Transmembrane</keyword>
<feature type="transmembrane region" description="Helical" evidence="1">
    <location>
        <begin position="148"/>
        <end position="168"/>
    </location>
</feature>
<keyword evidence="1" id="KW-0472">Membrane</keyword>
<evidence type="ECO:0000313" key="3">
    <source>
        <dbReference type="Proteomes" id="UP000029567"/>
    </source>
</evidence>
<feature type="transmembrane region" description="Helical" evidence="1">
    <location>
        <begin position="208"/>
        <end position="232"/>
    </location>
</feature>
<comment type="caution">
    <text evidence="2">The sequence shown here is derived from an EMBL/GenBank/DDBJ whole genome shotgun (WGS) entry which is preliminary data.</text>
</comment>
<sequence length="272" mass="29529">MTPQASPTLTSATRHRRVFLPVLAALVVLAWVTLWAWAGSPYGRYLEHGDWTAEGPAAFLCRVVPAGDVVVPMALYAVAWILMTAAMMLPTTLPLFNAFDRLTTGRTDHGRLCMLLGLGYMAVWGGFGLLAHALHSAVLSLLSSVPTLAWHGWLLGAATIALAGVFQFSKLKYQCLEKCRTPLSFVIEHWHGGEHPARQAFALGAHHGLFCVGCCWALMLLMFALGTGSLGWMLLLAAMMAIEKNIPWGRRLSKPLGIALLSWSAIIVMSHG</sequence>
<keyword evidence="1" id="KW-1133">Transmembrane helix</keyword>
<dbReference type="RefSeq" id="WP_034383941.1">
    <property type="nucleotide sequence ID" value="NZ_AWTN01000155.1"/>
</dbReference>